<evidence type="ECO:0000313" key="1">
    <source>
        <dbReference type="EMBL" id="KAK9175378.1"/>
    </source>
</evidence>
<dbReference type="Proteomes" id="UP001428341">
    <property type="component" value="Unassembled WGS sequence"/>
</dbReference>
<dbReference type="EMBL" id="JBCGBO010000025">
    <property type="protein sequence ID" value="KAK9175378.1"/>
    <property type="molecule type" value="Genomic_DNA"/>
</dbReference>
<sequence length="36" mass="4147">MIPAPFSFSLSVQCPVSGGWLIKRINTTYCYYFSRL</sequence>
<organism evidence="1 2">
    <name type="scientific">Citrus x changshan-huyou</name>
    <dbReference type="NCBI Taxonomy" id="2935761"/>
    <lineage>
        <taxon>Eukaryota</taxon>
        <taxon>Viridiplantae</taxon>
        <taxon>Streptophyta</taxon>
        <taxon>Embryophyta</taxon>
        <taxon>Tracheophyta</taxon>
        <taxon>Spermatophyta</taxon>
        <taxon>Magnoliopsida</taxon>
        <taxon>eudicotyledons</taxon>
        <taxon>Gunneridae</taxon>
        <taxon>Pentapetalae</taxon>
        <taxon>rosids</taxon>
        <taxon>malvids</taxon>
        <taxon>Sapindales</taxon>
        <taxon>Rutaceae</taxon>
        <taxon>Aurantioideae</taxon>
        <taxon>Citrus</taxon>
    </lineage>
</organism>
<evidence type="ECO:0000313" key="2">
    <source>
        <dbReference type="Proteomes" id="UP001428341"/>
    </source>
</evidence>
<proteinExistence type="predicted"/>
<accession>A0AAP0LIK0</accession>
<reference evidence="1 2" key="1">
    <citation type="submission" date="2024-05" db="EMBL/GenBank/DDBJ databases">
        <title>Haplotype-resolved chromosome-level genome assembly of Huyou (Citrus changshanensis).</title>
        <authorList>
            <person name="Miao C."/>
            <person name="Chen W."/>
            <person name="Wu Y."/>
            <person name="Wang L."/>
            <person name="Zhao S."/>
            <person name="Grierson D."/>
            <person name="Xu C."/>
            <person name="Chen K."/>
        </authorList>
    </citation>
    <scope>NUCLEOTIDE SEQUENCE [LARGE SCALE GENOMIC DNA]</scope>
    <source>
        <strain evidence="1">01-14</strain>
        <tissue evidence="1">Leaf</tissue>
    </source>
</reference>
<keyword evidence="2" id="KW-1185">Reference proteome</keyword>
<gene>
    <name evidence="1" type="ORF">WN944_027384</name>
</gene>
<dbReference type="AlphaFoldDB" id="A0AAP0LIK0"/>
<protein>
    <submittedName>
        <fullName evidence="1">Uncharacterized protein</fullName>
    </submittedName>
</protein>
<name>A0AAP0LIK0_9ROSI</name>
<comment type="caution">
    <text evidence="1">The sequence shown here is derived from an EMBL/GenBank/DDBJ whole genome shotgun (WGS) entry which is preliminary data.</text>
</comment>